<dbReference type="Pfam" id="PF07040">
    <property type="entry name" value="DUF1326"/>
    <property type="match status" value="1"/>
</dbReference>
<dbReference type="EMBL" id="LLXZ01000197">
    <property type="protein sequence ID" value="KRQ96626.1"/>
    <property type="molecule type" value="Genomic_DNA"/>
</dbReference>
<evidence type="ECO:0000313" key="2">
    <source>
        <dbReference type="Proteomes" id="UP000050863"/>
    </source>
</evidence>
<dbReference type="InterPro" id="IPR014581">
    <property type="entry name" value="UCP033303"/>
</dbReference>
<proteinExistence type="predicted"/>
<dbReference type="InterPro" id="IPR009758">
    <property type="entry name" value="DUF1326"/>
</dbReference>
<keyword evidence="2" id="KW-1185">Reference proteome</keyword>
<gene>
    <name evidence="1" type="ORF">CQ12_08660</name>
</gene>
<protein>
    <recommendedName>
        <fullName evidence="3">DUF1326 domain-containing protein</fullName>
    </recommendedName>
</protein>
<sequence length="222" mass="24686">MADQWLFKSETYDNCNCAMNCGCQFNLPSTHGYCQSAFVGTIVEGHFNDTPLSGLNWAALYKWPGEIKDGGGRRQIVVDERADEAQRIALETIVSGKACEPLSNLFAVFASTCSEFCKTLFLPIDLDVDLERRAARVEIPGVMRSIGRPKINEFTGQPFHIALARPSGSFEFTYAEIGLGTTLVTGDMDMAYEDSWAHFCVHHFDQDGLVRQRSRLTAWLGA</sequence>
<evidence type="ECO:0000313" key="1">
    <source>
        <dbReference type="EMBL" id="KRQ96626.1"/>
    </source>
</evidence>
<accession>A0A0R3KUE9</accession>
<evidence type="ECO:0008006" key="3">
    <source>
        <dbReference type="Google" id="ProtNLM"/>
    </source>
</evidence>
<name>A0A0R3KUE9_9BRAD</name>
<reference evidence="1 2" key="1">
    <citation type="submission" date="2014-03" db="EMBL/GenBank/DDBJ databases">
        <title>Bradyrhizobium valentinum sp. nov., isolated from effective nodules of Lupinus mariae-josephae, a lupine endemic of basic-lime soils in Eastern Spain.</title>
        <authorList>
            <person name="Duran D."/>
            <person name="Rey L."/>
            <person name="Navarro A."/>
            <person name="Busquets A."/>
            <person name="Imperial J."/>
            <person name="Ruiz-Argueso T."/>
        </authorList>
    </citation>
    <scope>NUCLEOTIDE SEQUENCE [LARGE SCALE GENOMIC DNA]</scope>
    <source>
        <strain evidence="1 2">PAC68</strain>
    </source>
</reference>
<comment type="caution">
    <text evidence="1">The sequence shown here is derived from an EMBL/GenBank/DDBJ whole genome shotgun (WGS) entry which is preliminary data.</text>
</comment>
<organism evidence="1 2">
    <name type="scientific">Bradyrhizobium jicamae</name>
    <dbReference type="NCBI Taxonomy" id="280332"/>
    <lineage>
        <taxon>Bacteria</taxon>
        <taxon>Pseudomonadati</taxon>
        <taxon>Pseudomonadota</taxon>
        <taxon>Alphaproteobacteria</taxon>
        <taxon>Hyphomicrobiales</taxon>
        <taxon>Nitrobacteraceae</taxon>
        <taxon>Bradyrhizobium</taxon>
    </lineage>
</organism>
<dbReference type="AlphaFoldDB" id="A0A0R3KUE9"/>
<dbReference type="PIRSF" id="PIRSF033303">
    <property type="entry name" value="UCP033303"/>
    <property type="match status" value="1"/>
</dbReference>
<dbReference type="Proteomes" id="UP000050863">
    <property type="component" value="Unassembled WGS sequence"/>
</dbReference>
<dbReference type="STRING" id="280332.CQ12_08660"/>